<evidence type="ECO:0000256" key="1">
    <source>
        <dbReference type="ARBA" id="ARBA00004141"/>
    </source>
</evidence>
<feature type="compositionally biased region" description="Basic and acidic residues" evidence="5">
    <location>
        <begin position="47"/>
        <end position="59"/>
    </location>
</feature>
<evidence type="ECO:0000256" key="5">
    <source>
        <dbReference type="SAM" id="MobiDB-lite"/>
    </source>
</evidence>
<organism evidence="7 8">
    <name type="scientific">Hanseniaspora valbyensis NRRL Y-1626</name>
    <dbReference type="NCBI Taxonomy" id="766949"/>
    <lineage>
        <taxon>Eukaryota</taxon>
        <taxon>Fungi</taxon>
        <taxon>Dikarya</taxon>
        <taxon>Ascomycota</taxon>
        <taxon>Saccharomycotina</taxon>
        <taxon>Saccharomycetes</taxon>
        <taxon>Saccharomycodales</taxon>
        <taxon>Saccharomycodaceae</taxon>
        <taxon>Hanseniaspora</taxon>
    </lineage>
</organism>
<feature type="region of interest" description="Disordered" evidence="5">
    <location>
        <begin position="47"/>
        <end position="68"/>
    </location>
</feature>
<name>A0A1B7TD84_9ASCO</name>
<sequence>MADTLNTSSKGDDRSVHSKETGDSFDYEDNKITESILFPTDDASEFFDEKQQKNNDNKKKGSNSFSTSINIKPVKDHRRRRSSSIISHVEPESIEDETDQQLSINMNVLWIDQRGAWLVHFMIIVILKVILSIFLKSNNYSQITELSWTLTNTLYCCGSYIMFHMIKGSPFDLNGGCFDNLTMWEQIDNGEQFTPARKFLILFPIGLFLISTHYSRFSLNMFIYNFFVCVCVGVVPKLPWTHKLRIRVPGISGPQTIS</sequence>
<dbReference type="InterPro" id="IPR007203">
    <property type="entry name" value="ORMDL"/>
</dbReference>
<feature type="compositionally biased region" description="Basic and acidic residues" evidence="5">
    <location>
        <begin position="10"/>
        <end position="27"/>
    </location>
</feature>
<feature type="transmembrane region" description="Helical" evidence="6">
    <location>
        <begin position="115"/>
        <end position="134"/>
    </location>
</feature>
<feature type="transmembrane region" description="Helical" evidence="6">
    <location>
        <begin position="146"/>
        <end position="163"/>
    </location>
</feature>
<dbReference type="EMBL" id="LXPE01000014">
    <property type="protein sequence ID" value="OBA26712.1"/>
    <property type="molecule type" value="Genomic_DNA"/>
</dbReference>
<evidence type="ECO:0000313" key="7">
    <source>
        <dbReference type="EMBL" id="OBA26712.1"/>
    </source>
</evidence>
<keyword evidence="2 6" id="KW-0812">Transmembrane</keyword>
<dbReference type="PANTHER" id="PTHR12665">
    <property type="entry name" value="ORMDL PROTEINS"/>
    <property type="match status" value="1"/>
</dbReference>
<dbReference type="GO" id="GO:0005789">
    <property type="term" value="C:endoplasmic reticulum membrane"/>
    <property type="evidence" value="ECO:0007669"/>
    <property type="project" value="InterPro"/>
</dbReference>
<evidence type="ECO:0000256" key="6">
    <source>
        <dbReference type="SAM" id="Phobius"/>
    </source>
</evidence>
<dbReference type="AlphaFoldDB" id="A0A1B7TD84"/>
<keyword evidence="4 6" id="KW-0472">Membrane</keyword>
<feature type="transmembrane region" description="Helical" evidence="6">
    <location>
        <begin position="221"/>
        <end position="240"/>
    </location>
</feature>
<keyword evidence="3 6" id="KW-1133">Transmembrane helix</keyword>
<proteinExistence type="predicted"/>
<gene>
    <name evidence="7" type="ORF">HANVADRAFT_52908</name>
</gene>
<evidence type="ECO:0000256" key="4">
    <source>
        <dbReference type="ARBA" id="ARBA00023136"/>
    </source>
</evidence>
<evidence type="ECO:0000313" key="8">
    <source>
        <dbReference type="Proteomes" id="UP000092321"/>
    </source>
</evidence>
<comment type="caution">
    <text evidence="7">The sequence shown here is derived from an EMBL/GenBank/DDBJ whole genome shotgun (WGS) entry which is preliminary data.</text>
</comment>
<dbReference type="Pfam" id="PF04061">
    <property type="entry name" value="ORMDL"/>
    <property type="match status" value="1"/>
</dbReference>
<feature type="region of interest" description="Disordered" evidence="5">
    <location>
        <begin position="1"/>
        <end position="27"/>
    </location>
</feature>
<dbReference type="Proteomes" id="UP000092321">
    <property type="component" value="Unassembled WGS sequence"/>
</dbReference>
<dbReference type="OrthoDB" id="1932233at2759"/>
<comment type="subcellular location">
    <subcellularLocation>
        <location evidence="1">Membrane</location>
        <topology evidence="1">Multi-pass membrane protein</topology>
    </subcellularLocation>
</comment>
<accession>A0A1B7TD84</accession>
<evidence type="ECO:0000256" key="3">
    <source>
        <dbReference type="ARBA" id="ARBA00022989"/>
    </source>
</evidence>
<protein>
    <submittedName>
        <fullName evidence="7">ORMDL-domain-containing protein</fullName>
    </submittedName>
</protein>
<reference evidence="8" key="1">
    <citation type="journal article" date="2016" name="Proc. Natl. Acad. Sci. U.S.A.">
        <title>Comparative genomics of biotechnologically important yeasts.</title>
        <authorList>
            <person name="Riley R."/>
            <person name="Haridas S."/>
            <person name="Wolfe K.H."/>
            <person name="Lopes M.R."/>
            <person name="Hittinger C.T."/>
            <person name="Goeker M."/>
            <person name="Salamov A.A."/>
            <person name="Wisecaver J.H."/>
            <person name="Long T.M."/>
            <person name="Calvey C.H."/>
            <person name="Aerts A.L."/>
            <person name="Barry K.W."/>
            <person name="Choi C."/>
            <person name="Clum A."/>
            <person name="Coughlan A.Y."/>
            <person name="Deshpande S."/>
            <person name="Douglass A.P."/>
            <person name="Hanson S.J."/>
            <person name="Klenk H.-P."/>
            <person name="LaButti K.M."/>
            <person name="Lapidus A."/>
            <person name="Lindquist E.A."/>
            <person name="Lipzen A.M."/>
            <person name="Meier-Kolthoff J.P."/>
            <person name="Ohm R.A."/>
            <person name="Otillar R.P."/>
            <person name="Pangilinan J.L."/>
            <person name="Peng Y."/>
            <person name="Rokas A."/>
            <person name="Rosa C.A."/>
            <person name="Scheuner C."/>
            <person name="Sibirny A.A."/>
            <person name="Slot J.C."/>
            <person name="Stielow J.B."/>
            <person name="Sun H."/>
            <person name="Kurtzman C.P."/>
            <person name="Blackwell M."/>
            <person name="Grigoriev I.V."/>
            <person name="Jeffries T.W."/>
        </authorList>
    </citation>
    <scope>NUCLEOTIDE SEQUENCE [LARGE SCALE GENOMIC DNA]</scope>
    <source>
        <strain evidence="8">NRRL Y-1626</strain>
    </source>
</reference>
<evidence type="ECO:0000256" key="2">
    <source>
        <dbReference type="ARBA" id="ARBA00022692"/>
    </source>
</evidence>
<feature type="transmembrane region" description="Helical" evidence="6">
    <location>
        <begin position="199"/>
        <end position="215"/>
    </location>
</feature>
<keyword evidence="8" id="KW-1185">Reference proteome</keyword>